<comment type="caution">
    <text evidence="1">The sequence shown here is derived from an EMBL/GenBank/DDBJ whole genome shotgun (WGS) entry which is preliminary data.</text>
</comment>
<gene>
    <name evidence="1" type="ORF">E2C01_040086</name>
</gene>
<dbReference type="Proteomes" id="UP000324222">
    <property type="component" value="Unassembled WGS sequence"/>
</dbReference>
<dbReference type="AlphaFoldDB" id="A0A5B7FM09"/>
<proteinExistence type="predicted"/>
<reference evidence="1 2" key="1">
    <citation type="submission" date="2019-05" db="EMBL/GenBank/DDBJ databases">
        <title>Another draft genome of Portunus trituberculatus and its Hox gene families provides insights of decapod evolution.</title>
        <authorList>
            <person name="Jeong J.-H."/>
            <person name="Song I."/>
            <person name="Kim S."/>
            <person name="Choi T."/>
            <person name="Kim D."/>
            <person name="Ryu S."/>
            <person name="Kim W."/>
        </authorList>
    </citation>
    <scope>NUCLEOTIDE SEQUENCE [LARGE SCALE GENOMIC DNA]</scope>
    <source>
        <tissue evidence="1">Muscle</tissue>
    </source>
</reference>
<dbReference type="EMBL" id="VSRR010007172">
    <property type="protein sequence ID" value="MPC46367.1"/>
    <property type="molecule type" value="Genomic_DNA"/>
</dbReference>
<protein>
    <submittedName>
        <fullName evidence="1">Uncharacterized protein</fullName>
    </submittedName>
</protein>
<accession>A0A5B7FM09</accession>
<name>A0A5B7FM09_PORTR</name>
<evidence type="ECO:0000313" key="2">
    <source>
        <dbReference type="Proteomes" id="UP000324222"/>
    </source>
</evidence>
<organism evidence="1 2">
    <name type="scientific">Portunus trituberculatus</name>
    <name type="common">Swimming crab</name>
    <name type="synonym">Neptunus trituberculatus</name>
    <dbReference type="NCBI Taxonomy" id="210409"/>
    <lineage>
        <taxon>Eukaryota</taxon>
        <taxon>Metazoa</taxon>
        <taxon>Ecdysozoa</taxon>
        <taxon>Arthropoda</taxon>
        <taxon>Crustacea</taxon>
        <taxon>Multicrustacea</taxon>
        <taxon>Malacostraca</taxon>
        <taxon>Eumalacostraca</taxon>
        <taxon>Eucarida</taxon>
        <taxon>Decapoda</taxon>
        <taxon>Pleocyemata</taxon>
        <taxon>Brachyura</taxon>
        <taxon>Eubrachyura</taxon>
        <taxon>Portunoidea</taxon>
        <taxon>Portunidae</taxon>
        <taxon>Portuninae</taxon>
        <taxon>Portunus</taxon>
    </lineage>
</organism>
<keyword evidence="2" id="KW-1185">Reference proteome</keyword>
<evidence type="ECO:0000313" key="1">
    <source>
        <dbReference type="EMBL" id="MPC46367.1"/>
    </source>
</evidence>
<sequence length="117" mass="13173">MLLMQRGIGTKAFTSKPLVRESWVSTNLPPMFIALAIAELVIGTFKFGTLLGSLILSHICLALSEEGWHLRLRLRMEARHSDKGSPNSSSPWKWPANSSRAFWKATSAQEHLEVDRR</sequence>